<dbReference type="InterPro" id="IPR045078">
    <property type="entry name" value="TST/MPST-like"/>
</dbReference>
<accession>A0A506Y1Z8</accession>
<dbReference type="Proteomes" id="UP000316252">
    <property type="component" value="Unassembled WGS sequence"/>
</dbReference>
<dbReference type="GO" id="GO:0004792">
    <property type="term" value="F:thiosulfate-cyanide sulfurtransferase activity"/>
    <property type="evidence" value="ECO:0007669"/>
    <property type="project" value="InterPro"/>
</dbReference>
<evidence type="ECO:0000313" key="6">
    <source>
        <dbReference type="Proteomes" id="UP000316252"/>
    </source>
</evidence>
<dbReference type="PANTHER" id="PTHR11364:SF27">
    <property type="entry name" value="SULFURTRANSFERASE"/>
    <property type="match status" value="1"/>
</dbReference>
<comment type="caution">
    <text evidence="5">The sequence shown here is derived from an EMBL/GenBank/DDBJ whole genome shotgun (WGS) entry which is preliminary data.</text>
</comment>
<dbReference type="PROSITE" id="PS00380">
    <property type="entry name" value="RHODANESE_1"/>
    <property type="match status" value="1"/>
</dbReference>
<dbReference type="PROSITE" id="PS50206">
    <property type="entry name" value="RHODANESE_3"/>
    <property type="match status" value="2"/>
</dbReference>
<evidence type="ECO:0000256" key="1">
    <source>
        <dbReference type="ARBA" id="ARBA00022679"/>
    </source>
</evidence>
<feature type="domain" description="Rhodanese" evidence="4">
    <location>
        <begin position="164"/>
        <end position="275"/>
    </location>
</feature>
<dbReference type="EMBL" id="VHQG01000002">
    <property type="protein sequence ID" value="TPW75923.1"/>
    <property type="molecule type" value="Genomic_DNA"/>
</dbReference>
<evidence type="ECO:0000256" key="3">
    <source>
        <dbReference type="SAM" id="MobiDB-lite"/>
    </source>
</evidence>
<keyword evidence="1 5" id="KW-0808">Transferase</keyword>
<dbReference type="Gene3D" id="3.40.250.10">
    <property type="entry name" value="Rhodanese-like domain"/>
    <property type="match status" value="2"/>
</dbReference>
<evidence type="ECO:0000256" key="2">
    <source>
        <dbReference type="ARBA" id="ARBA00022737"/>
    </source>
</evidence>
<dbReference type="RefSeq" id="WP_141163281.1">
    <property type="nucleotide sequence ID" value="NZ_VHQG01000002.1"/>
</dbReference>
<name>A0A506Y1Z8_9MICO</name>
<dbReference type="InterPro" id="IPR001763">
    <property type="entry name" value="Rhodanese-like_dom"/>
</dbReference>
<dbReference type="OrthoDB" id="9770030at2"/>
<keyword evidence="2" id="KW-0677">Repeat</keyword>
<feature type="region of interest" description="Disordered" evidence="3">
    <location>
        <begin position="181"/>
        <end position="204"/>
    </location>
</feature>
<dbReference type="CDD" id="cd01449">
    <property type="entry name" value="TST_Repeat_2"/>
    <property type="match status" value="1"/>
</dbReference>
<dbReference type="SMART" id="SM00450">
    <property type="entry name" value="RHOD"/>
    <property type="match status" value="2"/>
</dbReference>
<dbReference type="Pfam" id="PF00581">
    <property type="entry name" value="Rhodanese"/>
    <property type="match status" value="2"/>
</dbReference>
<dbReference type="CDD" id="cd01448">
    <property type="entry name" value="TST_Repeat_1"/>
    <property type="match status" value="1"/>
</dbReference>
<reference evidence="5 6" key="1">
    <citation type="submission" date="2019-06" db="EMBL/GenBank/DDBJ databases">
        <authorList>
            <person name="Li F."/>
        </authorList>
    </citation>
    <scope>NUCLEOTIDE SEQUENCE [LARGE SCALE GENOMIC DNA]</scope>
    <source>
        <strain evidence="5 6">10F1D-1</strain>
    </source>
</reference>
<organism evidence="5 6">
    <name type="scientific">Schumannella soli</name>
    <dbReference type="NCBI Taxonomy" id="2590779"/>
    <lineage>
        <taxon>Bacteria</taxon>
        <taxon>Bacillati</taxon>
        <taxon>Actinomycetota</taxon>
        <taxon>Actinomycetes</taxon>
        <taxon>Micrococcales</taxon>
        <taxon>Microbacteriaceae</taxon>
        <taxon>Schumannella</taxon>
    </lineage>
</organism>
<evidence type="ECO:0000259" key="4">
    <source>
        <dbReference type="PROSITE" id="PS50206"/>
    </source>
</evidence>
<dbReference type="SUPFAM" id="SSF52821">
    <property type="entry name" value="Rhodanese/Cell cycle control phosphatase"/>
    <property type="match status" value="2"/>
</dbReference>
<gene>
    <name evidence="5" type="ORF">FJ657_08745</name>
</gene>
<dbReference type="AlphaFoldDB" id="A0A506Y1Z8"/>
<feature type="compositionally biased region" description="Basic and acidic residues" evidence="3">
    <location>
        <begin position="181"/>
        <end position="190"/>
    </location>
</feature>
<evidence type="ECO:0000313" key="5">
    <source>
        <dbReference type="EMBL" id="TPW75923.1"/>
    </source>
</evidence>
<keyword evidence="6" id="KW-1185">Reference proteome</keyword>
<dbReference type="InterPro" id="IPR001307">
    <property type="entry name" value="Thiosulphate_STrfase_CS"/>
</dbReference>
<dbReference type="InterPro" id="IPR036873">
    <property type="entry name" value="Rhodanese-like_dom_sf"/>
</dbReference>
<feature type="domain" description="Rhodanese" evidence="4">
    <location>
        <begin position="17"/>
        <end position="135"/>
    </location>
</feature>
<protein>
    <submittedName>
        <fullName evidence="5">Sulfurtransferase</fullName>
    </submittedName>
</protein>
<dbReference type="PANTHER" id="PTHR11364">
    <property type="entry name" value="THIOSULFATE SULFERTANSFERASE"/>
    <property type="match status" value="1"/>
</dbReference>
<proteinExistence type="predicted"/>
<sequence length="279" mass="29935">MASPLIEAEELLERLRSGRAPVIVDARWQLGAHDGHERYLGGHIPGALFVDLETDLADPPSPERGRHPLPTRERFQALLRRLGVDAGDDIVVYDQAHGVSAARMWWMLRNAGIPTARVLDGGLRAWGEAGGRLEGGEGTLPDDGTIEIGWDRMPQLTIDEAAAFPERGVLLDARAPERFRGEQEPVDPRAGHIPGALSSPTAGNLDENARFLGSDRLVARFDAIGATEDAEIGVYCGSGVTAAHVVLALELAGRRGALFPGSWSQWSNDPERPVATGAA</sequence>